<dbReference type="Proteomes" id="UP001500121">
    <property type="component" value="Unassembled WGS sequence"/>
</dbReference>
<dbReference type="EMBL" id="BAABLP010000001">
    <property type="protein sequence ID" value="GAA4739482.1"/>
    <property type="molecule type" value="Genomic_DNA"/>
</dbReference>
<keyword evidence="1" id="KW-0472">Membrane</keyword>
<accession>A0ABP8YWM1</accession>
<reference evidence="3" key="1">
    <citation type="journal article" date="2019" name="Int. J. Syst. Evol. Microbiol.">
        <title>The Global Catalogue of Microorganisms (GCM) 10K type strain sequencing project: providing services to taxonomists for standard genome sequencing and annotation.</title>
        <authorList>
            <consortium name="The Broad Institute Genomics Platform"/>
            <consortium name="The Broad Institute Genome Sequencing Center for Infectious Disease"/>
            <person name="Wu L."/>
            <person name="Ma J."/>
        </authorList>
    </citation>
    <scope>NUCLEOTIDE SEQUENCE [LARGE SCALE GENOMIC DNA]</scope>
    <source>
        <strain evidence="3">JCM 19015</strain>
    </source>
</reference>
<sequence length="57" mass="6067">MSPRSAGRRTGRFADREGARTSNPWVIRGIVALAVVVVVVGLVYAAVNGILFSLPSR</sequence>
<keyword evidence="3" id="KW-1185">Reference proteome</keyword>
<feature type="transmembrane region" description="Helical" evidence="1">
    <location>
        <begin position="25"/>
        <end position="47"/>
    </location>
</feature>
<keyword evidence="1" id="KW-1133">Transmembrane helix</keyword>
<dbReference type="RefSeq" id="WP_345479643.1">
    <property type="nucleotide sequence ID" value="NZ_BAABLP010000001.1"/>
</dbReference>
<keyword evidence="1" id="KW-0812">Transmembrane</keyword>
<gene>
    <name evidence="2" type="ORF">GCM10025783_07840</name>
</gene>
<comment type="caution">
    <text evidence="2">The sequence shown here is derived from an EMBL/GenBank/DDBJ whole genome shotgun (WGS) entry which is preliminary data.</text>
</comment>
<name>A0ABP8YWM1_9MICO</name>
<protein>
    <submittedName>
        <fullName evidence="2">Uncharacterized protein</fullName>
    </submittedName>
</protein>
<evidence type="ECO:0000313" key="3">
    <source>
        <dbReference type="Proteomes" id="UP001500121"/>
    </source>
</evidence>
<organism evidence="2 3">
    <name type="scientific">Amnibacterium soli</name>
    <dbReference type="NCBI Taxonomy" id="1282736"/>
    <lineage>
        <taxon>Bacteria</taxon>
        <taxon>Bacillati</taxon>
        <taxon>Actinomycetota</taxon>
        <taxon>Actinomycetes</taxon>
        <taxon>Micrococcales</taxon>
        <taxon>Microbacteriaceae</taxon>
        <taxon>Amnibacterium</taxon>
    </lineage>
</organism>
<proteinExistence type="predicted"/>
<evidence type="ECO:0000256" key="1">
    <source>
        <dbReference type="SAM" id="Phobius"/>
    </source>
</evidence>
<evidence type="ECO:0000313" key="2">
    <source>
        <dbReference type="EMBL" id="GAA4739482.1"/>
    </source>
</evidence>